<evidence type="ECO:0000256" key="1">
    <source>
        <dbReference type="SAM" id="MobiDB-lite"/>
    </source>
</evidence>
<gene>
    <name evidence="2" type="primary">16</name>
    <name evidence="2" type="ORF">SEA_SCHNABELTIER_16</name>
</gene>
<evidence type="ECO:0000313" key="2">
    <source>
        <dbReference type="EMBL" id="AMS02937.1"/>
    </source>
</evidence>
<dbReference type="EMBL" id="KU963252">
    <property type="protein sequence ID" value="AMS02937.1"/>
    <property type="molecule type" value="Genomic_DNA"/>
</dbReference>
<protein>
    <recommendedName>
        <fullName evidence="4">Tail assembly chaperone</fullName>
    </recommendedName>
</protein>
<evidence type="ECO:0008006" key="4">
    <source>
        <dbReference type="Google" id="ProtNLM"/>
    </source>
</evidence>
<dbReference type="RefSeq" id="YP_009303399.1">
    <property type="nucleotide sequence ID" value="NC_031255.2"/>
</dbReference>
<keyword evidence="3" id="KW-1185">Reference proteome</keyword>
<feature type="compositionally biased region" description="Basic residues" evidence="1">
    <location>
        <begin position="9"/>
        <end position="29"/>
    </location>
</feature>
<accession>A0A142KA04</accession>
<reference evidence="2" key="1">
    <citation type="submission" date="2018-02" db="EMBL/GenBank/DDBJ databases">
        <authorList>
            <person name="Arnold Z.M."/>
            <person name="Basina A."/>
            <person name="Iyer A.M."/>
            <person name="Stoner T.H."/>
            <person name="Kasturiarachi N.S."/>
            <person name="Pressimone C.A."/>
            <person name="Schiebel J.G."/>
            <person name="Furbee E.C."/>
            <person name="Grubb S.R."/>
            <person name="Warner M.H."/>
            <person name="Montgomery M.T."/>
            <person name="Garlena R.A."/>
            <person name="Russell D.A."/>
            <person name="Pope W.H."/>
            <person name="Jacobs-Sera D."/>
            <person name="Hendrix R.W."/>
            <person name="Hatfull G.F."/>
        </authorList>
    </citation>
    <scope>NUCLEOTIDE SEQUENCE</scope>
</reference>
<proteinExistence type="predicted"/>
<dbReference type="OrthoDB" id="24762at10239"/>
<dbReference type="Proteomes" id="UP000204094">
    <property type="component" value="Segment"/>
</dbReference>
<name>A0A142KA04_9CAUD</name>
<dbReference type="KEGG" id="vg:29124545"/>
<feature type="region of interest" description="Disordered" evidence="1">
    <location>
        <begin position="1"/>
        <end position="55"/>
    </location>
</feature>
<organism evidence="2 3">
    <name type="scientific">Gordonia phage Schnabeltier</name>
    <dbReference type="NCBI Taxonomy" id="1821561"/>
    <lineage>
        <taxon>Viruses</taxon>
        <taxon>Duplodnaviria</taxon>
        <taxon>Heunggongvirae</taxon>
        <taxon>Uroviricota</taxon>
        <taxon>Caudoviricetes</taxon>
        <taxon>Schnabeltiervirus</taxon>
        <taxon>Schnabeltiervirus schnabeltier</taxon>
    </lineage>
</organism>
<dbReference type="GeneID" id="29124545"/>
<sequence>MTTTENRATRRAAAKKAPAKKAAAKRAPAKKTPAAKRLEAERAVGAASSTAVDASRARELDGVVVVPVFFRGDSFWFPQDVQDWPLSVIEAFEEDKAVTALKLLFVDDEDGNSSFELLMSRNYRLRDVEELFGLMGQIAGLDEA</sequence>
<evidence type="ECO:0000313" key="3">
    <source>
        <dbReference type="Proteomes" id="UP000204094"/>
    </source>
</evidence>